<dbReference type="EMBL" id="HAAD01001114">
    <property type="protein sequence ID" value="CDG67346.1"/>
    <property type="molecule type" value="mRNA"/>
</dbReference>
<keyword evidence="11" id="KW-0407">Ion channel</keyword>
<evidence type="ECO:0000256" key="11">
    <source>
        <dbReference type="ARBA" id="ARBA00023303"/>
    </source>
</evidence>
<evidence type="ECO:0000256" key="2">
    <source>
        <dbReference type="ARBA" id="ARBA00005766"/>
    </source>
</evidence>
<dbReference type="GO" id="GO:0042802">
    <property type="term" value="F:identical protein binding"/>
    <property type="evidence" value="ECO:0007669"/>
    <property type="project" value="InterPro"/>
</dbReference>
<proteinExistence type="evidence at transcript level"/>
<dbReference type="PANTHER" id="PTHR12454:SF11">
    <property type="entry name" value="GH25683P"/>
    <property type="match status" value="1"/>
</dbReference>
<keyword evidence="5 12" id="KW-0812">Transmembrane</keyword>
<evidence type="ECO:0000256" key="10">
    <source>
        <dbReference type="ARBA" id="ARBA00023136"/>
    </source>
</evidence>
<keyword evidence="7" id="KW-0630">Potassium</keyword>
<name>T2M5K8_HYDVU</name>
<gene>
    <name evidence="13" type="primary">TMEM38A</name>
</gene>
<comment type="similarity">
    <text evidence="2">Belongs to the TMEM38 family.</text>
</comment>
<evidence type="ECO:0000256" key="6">
    <source>
        <dbReference type="ARBA" id="ARBA00022826"/>
    </source>
</evidence>
<sequence>MNCHEPKLTQMPSGKWACANCQVKGKMKLSMSSTKPVYIIADDDEPPKTKGVKVAPTTLNLGKEHYSAPHTTITNIVQVHPPLFQNSQAESGVGYSKTGITHKQPVMQSTLGKGVHNNLTHILNPKVPLPDVRSSIREDVLKALPLDVADWTIDDVAYYFKSHGYMEEGALLQEQMEYINNFISYMPSCPQELLDLVGSAKMWPLFVSVHYLLVAISMRSRTGSQEHAIKHPFASWFVCVTSCFAGQLLMNIMLGRPIIQIYQSTPDLLLASFIWYLIFFSPFDMAYELAKVKFIKATLLVLKEIHRVHSVKGGVNVAASIYSGNPFIIVLIGTIRGSGSSLLLHPFDALIRGDHVTTNEVLKPGFTTKHALLSAVLFVFHQNGFMEISENALIFLIFVVASITQVLLFLTKISDPYLKLEELFCSVLLSGPNEVHEVKKKKD</sequence>
<evidence type="ECO:0000256" key="1">
    <source>
        <dbReference type="ARBA" id="ARBA00004127"/>
    </source>
</evidence>
<reference evidence="13" key="1">
    <citation type="journal article" date="2013" name="Genome Biol. Evol.">
        <title>Punctuated emergences of genetic and phenotypic innovations in eumetazoan, bilaterian, euteleostome, and hominidae ancestors.</title>
        <authorList>
            <person name="Wenger Y."/>
            <person name="Galliot B."/>
        </authorList>
    </citation>
    <scope>NUCLEOTIDE SEQUENCE</scope>
    <source>
        <tissue evidence="13">Whole animals</tissue>
    </source>
</reference>
<keyword evidence="3" id="KW-0813">Transport</keyword>
<feature type="transmembrane region" description="Helical" evidence="12">
    <location>
        <begin position="392"/>
        <end position="410"/>
    </location>
</feature>
<evidence type="ECO:0000256" key="8">
    <source>
        <dbReference type="ARBA" id="ARBA00022989"/>
    </source>
</evidence>
<keyword evidence="10 12" id="KW-0472">Membrane</keyword>
<accession>T2M5K8</accession>
<evidence type="ECO:0000256" key="5">
    <source>
        <dbReference type="ARBA" id="ARBA00022692"/>
    </source>
</evidence>
<evidence type="ECO:0000256" key="3">
    <source>
        <dbReference type="ARBA" id="ARBA00022448"/>
    </source>
</evidence>
<dbReference type="GO" id="GO:0016020">
    <property type="term" value="C:membrane"/>
    <property type="evidence" value="ECO:0007669"/>
    <property type="project" value="InterPro"/>
</dbReference>
<keyword evidence="8 12" id="KW-1133">Transmembrane helix</keyword>
<evidence type="ECO:0000256" key="12">
    <source>
        <dbReference type="SAM" id="Phobius"/>
    </source>
</evidence>
<evidence type="ECO:0000313" key="13">
    <source>
        <dbReference type="EMBL" id="CDG67346.1"/>
    </source>
</evidence>
<evidence type="ECO:0000256" key="4">
    <source>
        <dbReference type="ARBA" id="ARBA00022538"/>
    </source>
</evidence>
<feature type="transmembrane region" description="Helical" evidence="12">
    <location>
        <begin position="313"/>
        <end position="335"/>
    </location>
</feature>
<feature type="transmembrane region" description="Helical" evidence="12">
    <location>
        <begin position="233"/>
        <end position="253"/>
    </location>
</feature>
<dbReference type="PANTHER" id="PTHR12454">
    <property type="entry name" value="TRIMERIC INTRACELLULAR CATION CHANNEL"/>
    <property type="match status" value="1"/>
</dbReference>
<protein>
    <submittedName>
        <fullName evidence="13">Trimeric intracellular cation channel type A</fullName>
    </submittedName>
</protein>
<keyword evidence="6" id="KW-0631">Potassium channel</keyword>
<dbReference type="OrthoDB" id="195817at2759"/>
<organism evidence="13">
    <name type="scientific">Hydra vulgaris</name>
    <name type="common">Hydra</name>
    <name type="synonym">Hydra attenuata</name>
    <dbReference type="NCBI Taxonomy" id="6087"/>
    <lineage>
        <taxon>Eukaryota</taxon>
        <taxon>Metazoa</taxon>
        <taxon>Cnidaria</taxon>
        <taxon>Hydrozoa</taxon>
        <taxon>Hydroidolina</taxon>
        <taxon>Anthoathecata</taxon>
        <taxon>Aplanulata</taxon>
        <taxon>Hydridae</taxon>
        <taxon>Hydra</taxon>
    </lineage>
</organism>
<dbReference type="InterPro" id="IPR007866">
    <property type="entry name" value="TRIC_channel"/>
</dbReference>
<dbReference type="AlphaFoldDB" id="T2M5K8"/>
<dbReference type="InterPro" id="IPR013083">
    <property type="entry name" value="Znf_RING/FYVE/PHD"/>
</dbReference>
<dbReference type="GO" id="GO:0005267">
    <property type="term" value="F:potassium channel activity"/>
    <property type="evidence" value="ECO:0007669"/>
    <property type="project" value="UniProtKB-KW"/>
</dbReference>
<keyword evidence="4" id="KW-0633">Potassium transport</keyword>
<evidence type="ECO:0000256" key="7">
    <source>
        <dbReference type="ARBA" id="ARBA00022958"/>
    </source>
</evidence>
<dbReference type="Gene3D" id="3.30.40.10">
    <property type="entry name" value="Zinc/RING finger domain, C3HC4 (zinc finger)"/>
    <property type="match status" value="1"/>
</dbReference>
<evidence type="ECO:0000256" key="9">
    <source>
        <dbReference type="ARBA" id="ARBA00023065"/>
    </source>
</evidence>
<keyword evidence="9" id="KW-0406">Ion transport</keyword>
<dbReference type="Pfam" id="PF05197">
    <property type="entry name" value="TRIC"/>
    <property type="match status" value="1"/>
</dbReference>
<feature type="transmembrane region" description="Helical" evidence="12">
    <location>
        <begin position="273"/>
        <end position="292"/>
    </location>
</feature>
<dbReference type="GO" id="GO:0012505">
    <property type="term" value="C:endomembrane system"/>
    <property type="evidence" value="ECO:0007669"/>
    <property type="project" value="UniProtKB-SubCell"/>
</dbReference>
<comment type="subcellular location">
    <subcellularLocation>
        <location evidence="1">Endomembrane system</location>
        <topology evidence="1">Multi-pass membrane protein</topology>
    </subcellularLocation>
</comment>